<organism evidence="1 2">
    <name type="scientific">Zarea fungicola</name>
    <dbReference type="NCBI Taxonomy" id="93591"/>
    <lineage>
        <taxon>Eukaryota</taxon>
        <taxon>Fungi</taxon>
        <taxon>Dikarya</taxon>
        <taxon>Ascomycota</taxon>
        <taxon>Pezizomycotina</taxon>
        <taxon>Sordariomycetes</taxon>
        <taxon>Hypocreomycetidae</taxon>
        <taxon>Hypocreales</taxon>
        <taxon>Cordycipitaceae</taxon>
        <taxon>Zarea</taxon>
    </lineage>
</organism>
<reference evidence="1" key="1">
    <citation type="submission" date="2022-08" db="EMBL/GenBank/DDBJ databases">
        <title>Genome Sequence of Lecanicillium fungicola.</title>
        <authorList>
            <person name="Buettner E."/>
        </authorList>
    </citation>
    <scope>NUCLEOTIDE SEQUENCE</scope>
    <source>
        <strain evidence="1">Babe33</strain>
    </source>
</reference>
<keyword evidence="2" id="KW-1185">Reference proteome</keyword>
<sequence>MYGENDWMDVAGGLAAEEKLKQAKIETLARATEEEKRAENGSVKVIIVPKAGHHLYLDNAEFFNDALQQEMDDVVATSKKNKEY</sequence>
<dbReference type="Proteomes" id="UP001143910">
    <property type="component" value="Unassembled WGS sequence"/>
</dbReference>
<proteinExistence type="predicted"/>
<evidence type="ECO:0000313" key="1">
    <source>
        <dbReference type="EMBL" id="KAJ2970480.1"/>
    </source>
</evidence>
<name>A0ACC1MUG0_9HYPO</name>
<comment type="caution">
    <text evidence="1">The sequence shown here is derived from an EMBL/GenBank/DDBJ whole genome shotgun (WGS) entry which is preliminary data.</text>
</comment>
<gene>
    <name evidence="1" type="ORF">NQ176_g8168</name>
</gene>
<accession>A0ACC1MUG0</accession>
<evidence type="ECO:0000313" key="2">
    <source>
        <dbReference type="Proteomes" id="UP001143910"/>
    </source>
</evidence>
<protein>
    <submittedName>
        <fullName evidence="1">Uncharacterized protein</fullName>
    </submittedName>
</protein>
<dbReference type="EMBL" id="JANJQO010001528">
    <property type="protein sequence ID" value="KAJ2970480.1"/>
    <property type="molecule type" value="Genomic_DNA"/>
</dbReference>